<evidence type="ECO:0000256" key="4">
    <source>
        <dbReference type="ARBA" id="ARBA00022490"/>
    </source>
</evidence>
<dbReference type="GO" id="GO:0005737">
    <property type="term" value="C:cytoplasm"/>
    <property type="evidence" value="ECO:0007669"/>
    <property type="project" value="UniProtKB-SubCell"/>
</dbReference>
<dbReference type="InterPro" id="IPR019956">
    <property type="entry name" value="Ubiquitin_dom"/>
</dbReference>
<keyword evidence="6" id="KW-0677">Repeat</keyword>
<dbReference type="Gramene" id="PRQ58423">
    <property type="protein sequence ID" value="PRQ58423"/>
    <property type="gene ID" value="RchiOBHm_Chr1g0359171"/>
</dbReference>
<dbReference type="GO" id="GO:0005634">
    <property type="term" value="C:nucleus"/>
    <property type="evidence" value="ECO:0007669"/>
    <property type="project" value="UniProtKB-SubCell"/>
</dbReference>
<reference evidence="10 11" key="1">
    <citation type="journal article" date="2018" name="Nat. Genet.">
        <title>The Rosa genome provides new insights in the design of modern roses.</title>
        <authorList>
            <person name="Bendahmane M."/>
        </authorList>
    </citation>
    <scope>NUCLEOTIDE SEQUENCE [LARGE SCALE GENOMIC DNA]</scope>
    <source>
        <strain evidence="11">cv. Old Blush</strain>
    </source>
</reference>
<comment type="subcellular location">
    <subcellularLocation>
        <location evidence="2">Cytoplasm</location>
    </subcellularLocation>
    <subcellularLocation>
        <location evidence="1">Nucleus</location>
    </subcellularLocation>
</comment>
<comment type="similarity">
    <text evidence="3">Belongs to the ubiquitin family.</text>
</comment>
<evidence type="ECO:0000256" key="1">
    <source>
        <dbReference type="ARBA" id="ARBA00004123"/>
    </source>
</evidence>
<evidence type="ECO:0000256" key="3">
    <source>
        <dbReference type="ARBA" id="ARBA00008430"/>
    </source>
</evidence>
<dbReference type="Proteomes" id="UP000238479">
    <property type="component" value="Chromosome 1"/>
</dbReference>
<feature type="domain" description="Ubiquitin-like" evidence="9">
    <location>
        <begin position="66"/>
        <end position="136"/>
    </location>
</feature>
<dbReference type="Pfam" id="PF00240">
    <property type="entry name" value="ubiquitin"/>
    <property type="match status" value="2"/>
</dbReference>
<dbReference type="InterPro" id="IPR000626">
    <property type="entry name" value="Ubiquitin-like_dom"/>
</dbReference>
<feature type="domain" description="Ubiquitin-like" evidence="9">
    <location>
        <begin position="1"/>
        <end position="64"/>
    </location>
</feature>
<dbReference type="SMART" id="SM00213">
    <property type="entry name" value="UBQ"/>
    <property type="match status" value="2"/>
</dbReference>
<dbReference type="PANTHER" id="PTHR10666">
    <property type="entry name" value="UBIQUITIN"/>
    <property type="match status" value="1"/>
</dbReference>
<dbReference type="Gene3D" id="3.10.20.90">
    <property type="entry name" value="Phosphatidylinositol 3-kinase Catalytic Subunit, Chain A, domain 1"/>
    <property type="match status" value="2"/>
</dbReference>
<keyword evidence="7" id="KW-0832">Ubl conjugation</keyword>
<dbReference type="PROSITE" id="PS00299">
    <property type="entry name" value="UBIQUITIN_1"/>
    <property type="match status" value="1"/>
</dbReference>
<dbReference type="InterPro" id="IPR019954">
    <property type="entry name" value="Ubiquitin_CS"/>
</dbReference>
<accession>A0A2P6SID7</accession>
<keyword evidence="4" id="KW-0963">Cytoplasm</keyword>
<dbReference type="GO" id="GO:0003729">
    <property type="term" value="F:mRNA binding"/>
    <property type="evidence" value="ECO:0007669"/>
    <property type="project" value="UniProtKB-ARBA"/>
</dbReference>
<protein>
    <submittedName>
        <fullName evidence="10">Putative ubiquitin</fullName>
    </submittedName>
</protein>
<dbReference type="PROSITE" id="PS50053">
    <property type="entry name" value="UBIQUITIN_2"/>
    <property type="match status" value="2"/>
</dbReference>
<evidence type="ECO:0000313" key="11">
    <source>
        <dbReference type="Proteomes" id="UP000238479"/>
    </source>
</evidence>
<evidence type="ECO:0000313" key="10">
    <source>
        <dbReference type="EMBL" id="PRQ58423.1"/>
    </source>
</evidence>
<dbReference type="EMBL" id="PDCK01000039">
    <property type="protein sequence ID" value="PRQ58423.1"/>
    <property type="molecule type" value="Genomic_DNA"/>
</dbReference>
<name>A0A2P6SID7_ROSCH</name>
<dbReference type="InterPro" id="IPR050158">
    <property type="entry name" value="Ubiquitin_ubiquitin-like"/>
</dbReference>
<dbReference type="PRINTS" id="PR00348">
    <property type="entry name" value="UBIQUITIN"/>
</dbReference>
<evidence type="ECO:0000256" key="8">
    <source>
        <dbReference type="ARBA" id="ARBA00023242"/>
    </source>
</evidence>
<keyword evidence="11" id="KW-1185">Reference proteome</keyword>
<proteinExistence type="inferred from homology"/>
<dbReference type="InterPro" id="IPR029071">
    <property type="entry name" value="Ubiquitin-like_domsf"/>
</dbReference>
<dbReference type="FunFam" id="3.10.20.90:FF:000469">
    <property type="entry name" value="Polyubiquitin-C"/>
    <property type="match status" value="1"/>
</dbReference>
<gene>
    <name evidence="10" type="ORF">RchiOBHm_Chr1g0359171</name>
</gene>
<keyword evidence="8" id="KW-0539">Nucleus</keyword>
<evidence type="ECO:0000256" key="2">
    <source>
        <dbReference type="ARBA" id="ARBA00004496"/>
    </source>
</evidence>
<dbReference type="STRING" id="74649.A0A2P6SID7"/>
<keyword evidence="5" id="KW-1017">Isopeptide bond</keyword>
<sequence length="156" mass="17937">MQIFVKTITGKTITLEVESSGTIDDVKARIQDQKMLIFEGKQLKDREALANYDIRKDSTLYLLLGMQIFVRTQTGKRIRLTVESYDKVHMVKDRILDELGIQIEVQRLIYAGKQLGDWRTLADCSIQNESTLDLVLLPHPPRRMQIFVQADLTATN</sequence>
<dbReference type="AlphaFoldDB" id="A0A2P6SID7"/>
<evidence type="ECO:0000256" key="7">
    <source>
        <dbReference type="ARBA" id="ARBA00022843"/>
    </source>
</evidence>
<organism evidence="10 11">
    <name type="scientific">Rosa chinensis</name>
    <name type="common">China rose</name>
    <dbReference type="NCBI Taxonomy" id="74649"/>
    <lineage>
        <taxon>Eukaryota</taxon>
        <taxon>Viridiplantae</taxon>
        <taxon>Streptophyta</taxon>
        <taxon>Embryophyta</taxon>
        <taxon>Tracheophyta</taxon>
        <taxon>Spermatophyta</taxon>
        <taxon>Magnoliopsida</taxon>
        <taxon>eudicotyledons</taxon>
        <taxon>Gunneridae</taxon>
        <taxon>Pentapetalae</taxon>
        <taxon>rosids</taxon>
        <taxon>fabids</taxon>
        <taxon>Rosales</taxon>
        <taxon>Rosaceae</taxon>
        <taxon>Rosoideae</taxon>
        <taxon>Rosoideae incertae sedis</taxon>
        <taxon>Rosa</taxon>
    </lineage>
</organism>
<evidence type="ECO:0000259" key="9">
    <source>
        <dbReference type="PROSITE" id="PS50053"/>
    </source>
</evidence>
<dbReference type="SUPFAM" id="SSF54236">
    <property type="entry name" value="Ubiquitin-like"/>
    <property type="match status" value="2"/>
</dbReference>
<comment type="caution">
    <text evidence="10">The sequence shown here is derived from an EMBL/GenBank/DDBJ whole genome shotgun (WGS) entry which is preliminary data.</text>
</comment>
<evidence type="ECO:0000256" key="5">
    <source>
        <dbReference type="ARBA" id="ARBA00022499"/>
    </source>
</evidence>
<evidence type="ECO:0000256" key="6">
    <source>
        <dbReference type="ARBA" id="ARBA00022737"/>
    </source>
</evidence>